<accession>X1F377</accession>
<dbReference type="AlphaFoldDB" id="X1F377"/>
<name>X1F377_9ZZZZ</name>
<reference evidence="1" key="1">
    <citation type="journal article" date="2014" name="Front. Microbiol.">
        <title>High frequency of phylogenetically diverse reductive dehalogenase-homologous genes in deep subseafloor sedimentary metagenomes.</title>
        <authorList>
            <person name="Kawai M."/>
            <person name="Futagami T."/>
            <person name="Toyoda A."/>
            <person name="Takaki Y."/>
            <person name="Nishi S."/>
            <person name="Hori S."/>
            <person name="Arai W."/>
            <person name="Tsubouchi T."/>
            <person name="Morono Y."/>
            <person name="Uchiyama I."/>
            <person name="Ito T."/>
            <person name="Fujiyama A."/>
            <person name="Inagaki F."/>
            <person name="Takami H."/>
        </authorList>
    </citation>
    <scope>NUCLEOTIDE SEQUENCE</scope>
    <source>
        <strain evidence="1">Expedition CK06-06</strain>
    </source>
</reference>
<evidence type="ECO:0000313" key="1">
    <source>
        <dbReference type="EMBL" id="GAH26995.1"/>
    </source>
</evidence>
<protein>
    <submittedName>
        <fullName evidence="1">Uncharacterized protein</fullName>
    </submittedName>
</protein>
<dbReference type="EMBL" id="BARU01000094">
    <property type="protein sequence ID" value="GAH26995.1"/>
    <property type="molecule type" value="Genomic_DNA"/>
</dbReference>
<gene>
    <name evidence="1" type="ORF">S03H2_00486</name>
    <name evidence="2" type="ORF">S06H3_22283</name>
</gene>
<dbReference type="EMBL" id="BARV01011875">
    <property type="protein sequence ID" value="GAI13179.1"/>
    <property type="molecule type" value="Genomic_DNA"/>
</dbReference>
<sequence length="96" mass="10539">MVVKYSKFFTFTGAITREPVTILVEYIEADGFRGISIESLEGEYPSAKEFDKASGVAIEGKKVGEDKIYNFLPMMLPDAHMLVDALNEALAASEEG</sequence>
<evidence type="ECO:0000313" key="2">
    <source>
        <dbReference type="EMBL" id="GAI13179.1"/>
    </source>
</evidence>
<proteinExistence type="predicted"/>
<comment type="caution">
    <text evidence="1">The sequence shown here is derived from an EMBL/GenBank/DDBJ whole genome shotgun (WGS) entry which is preliminary data.</text>
</comment>
<organism evidence="1">
    <name type="scientific">marine sediment metagenome</name>
    <dbReference type="NCBI Taxonomy" id="412755"/>
    <lineage>
        <taxon>unclassified sequences</taxon>
        <taxon>metagenomes</taxon>
        <taxon>ecological metagenomes</taxon>
    </lineage>
</organism>